<feature type="compositionally biased region" description="Basic and acidic residues" evidence="1">
    <location>
        <begin position="308"/>
        <end position="318"/>
    </location>
</feature>
<accession>A0A1Y1V5R2</accession>
<dbReference type="Proteomes" id="UP000193719">
    <property type="component" value="Unassembled WGS sequence"/>
</dbReference>
<reference evidence="2 3" key="2">
    <citation type="submission" date="2016-08" db="EMBL/GenBank/DDBJ databases">
        <title>Pervasive Adenine N6-methylation of Active Genes in Fungi.</title>
        <authorList>
            <consortium name="DOE Joint Genome Institute"/>
            <person name="Mondo S.J."/>
            <person name="Dannebaum R.O."/>
            <person name="Kuo R.C."/>
            <person name="Labutti K."/>
            <person name="Haridas S."/>
            <person name="Kuo A."/>
            <person name="Salamov A."/>
            <person name="Ahrendt S.R."/>
            <person name="Lipzen A."/>
            <person name="Sullivan W."/>
            <person name="Andreopoulos W.B."/>
            <person name="Clum A."/>
            <person name="Lindquist E."/>
            <person name="Daum C."/>
            <person name="Ramamoorthy G.K."/>
            <person name="Gryganskyi A."/>
            <person name="Culley D."/>
            <person name="Magnuson J.K."/>
            <person name="James T.Y."/>
            <person name="O'Malley M.A."/>
            <person name="Stajich J.E."/>
            <person name="Spatafora J.W."/>
            <person name="Visel A."/>
            <person name="Grigoriev I.V."/>
        </authorList>
    </citation>
    <scope>NUCLEOTIDE SEQUENCE [LARGE SCALE GENOMIC DNA]</scope>
    <source>
        <strain evidence="3">finn</strain>
    </source>
</reference>
<keyword evidence="3" id="KW-1185">Reference proteome</keyword>
<feature type="compositionally biased region" description="Low complexity" evidence="1">
    <location>
        <begin position="51"/>
        <end position="60"/>
    </location>
</feature>
<evidence type="ECO:0000313" key="2">
    <source>
        <dbReference type="EMBL" id="ORX47891.1"/>
    </source>
</evidence>
<feature type="compositionally biased region" description="Acidic residues" evidence="1">
    <location>
        <begin position="203"/>
        <end position="220"/>
    </location>
</feature>
<organism evidence="2 3">
    <name type="scientific">Piromyces finnis</name>
    <dbReference type="NCBI Taxonomy" id="1754191"/>
    <lineage>
        <taxon>Eukaryota</taxon>
        <taxon>Fungi</taxon>
        <taxon>Fungi incertae sedis</taxon>
        <taxon>Chytridiomycota</taxon>
        <taxon>Chytridiomycota incertae sedis</taxon>
        <taxon>Neocallimastigomycetes</taxon>
        <taxon>Neocallimastigales</taxon>
        <taxon>Neocallimastigaceae</taxon>
        <taxon>Piromyces</taxon>
    </lineage>
</organism>
<name>A0A1Y1V5R2_9FUNG</name>
<gene>
    <name evidence="2" type="ORF">BCR36DRAFT_398347</name>
</gene>
<proteinExistence type="predicted"/>
<feature type="region of interest" description="Disordered" evidence="1">
    <location>
        <begin position="32"/>
        <end position="70"/>
    </location>
</feature>
<feature type="compositionally biased region" description="Acidic residues" evidence="1">
    <location>
        <begin position="239"/>
        <end position="275"/>
    </location>
</feature>
<protein>
    <recommendedName>
        <fullName evidence="4">TPR-like protein</fullName>
    </recommendedName>
</protein>
<sequence length="1396" mass="164424">MGYSTREKKPVSYTYEYNVSDDDDVYEYKVNPSKEKKKKKKDYTINESNDSDFNSSNSDSQYWKKSKNLQEKKEDAQLRQVLKLSMLEHENYQNDNVEIIVNEKSYEFDTNNSKNEEENVLTDELVNDDLVNELSKTDVSDISSLTLESDISSHSNKEKEIYQLDDNSSDFDDFKPSKKSKNKREENVTNESKSIKRKRKDIEEEENIIISEDENNYDNETETRVREHTPVLSKSSDNDNYDGDDDNDDDDVYKEEDENYISDRNDDTEDEYDDYSDSRKKKSKKKKTTTKIIPKSSSKSNSKIKSSTKKDSKSKTSKIETLKTKEIVSKKAVTKKSINSPIIIKSPKQKIGISRSSIKLPNSSTSKNPDFNEISLLSWGSGQTKDDISHNHIADTNLNFDDGNLLSETIQEFDEAMGNTKTESLIEDEFDGDMKEIINVDNEINYNIEIIDINNNKKGNTNHYIAFEKDIENHELYPSQVIPEKDIRTINVSLNNKATSDSSDSLEKNGYILKSEKDSRINNLNIDNVTISTINNSKNKSSSNKKNNINNYKDNDVNDESKIKYLYDNNNNKNLIYNDESENNVLLNSDANDNSEYIDELELKNMDIINENKTTFKDNLNSNNKEENINSFIFHKKDDEFESSVYKKDNNDVTEVSEKNIENNEKINSFEDNIFKSNKSEINYDKNDMKKYDIIKNHNFKDTKINSIDNIEKKDQVYSCCILRKIDPKTDDFKNDFEIFLKKIERNIKAENIEISTINDELKINMEYENNRKYILHSTMDNDYDFNYEYKKSNFDNKDNILHKNLSLEEYTSIFKDFERNMEIFSKMFNQEKLEKISDIINSGIKLINTMCKTSKCKNKNKSIAKNKKNRIILNNIINIINSLISNEKNKSRNEPSKAKHIKEQKMNEKQFKICNSNKLIESKIICRKDYIHTFDDQEIFNDLRPPHYNDTEDEIFFVPSKTLLIEWNDYVNQLRILSKTIAKKKYISLIMEICYAQYNCCILAKIIYNYMSFPSAYHLSLLSMDYMKAGLHEQSYEYILKAEKLMKYLNTKRKLYSKIYYNKEETDEEYKLRVKETEWIIYNVLAFFDINNNDYEHANCLLKKSFLRSKVFKNKDSKYISLISETYKIAIILSAKNKNYDQSTKYIYEWLYLINNEMDKANISFEYTKLLLKHKQLSEETLNFAINSYNIYSKENMDFQKGLSAGLIGKIYYKMNNFYNTQDYMMTAVSVMTSTLLEDPIFYKEYFPILYEYEYILMNSYFEVRNYKEAQECLDKIISNYDFNSSHIYDLEIYQAIIYANSGYIVKVFKTLNMILDNVKPNSEQIAKCTKCFDLLFDHHRNQIINYLQSPSRTIKNIIFKITKTNNIMNWINSQVLSSDNRKFKSKKEKHNNKI</sequence>
<feature type="compositionally biased region" description="Low complexity" evidence="1">
    <location>
        <begin position="535"/>
        <end position="552"/>
    </location>
</feature>
<evidence type="ECO:0000256" key="1">
    <source>
        <dbReference type="SAM" id="MobiDB-lite"/>
    </source>
</evidence>
<feature type="region of interest" description="Disordered" evidence="1">
    <location>
        <begin position="535"/>
        <end position="555"/>
    </location>
</feature>
<comment type="caution">
    <text evidence="2">The sequence shown here is derived from an EMBL/GenBank/DDBJ whole genome shotgun (WGS) entry which is preliminary data.</text>
</comment>
<dbReference type="EMBL" id="MCFH01000029">
    <property type="protein sequence ID" value="ORX47891.1"/>
    <property type="molecule type" value="Genomic_DNA"/>
</dbReference>
<feature type="compositionally biased region" description="Low complexity" evidence="1">
    <location>
        <begin position="290"/>
        <end position="305"/>
    </location>
</feature>
<evidence type="ECO:0000313" key="3">
    <source>
        <dbReference type="Proteomes" id="UP000193719"/>
    </source>
</evidence>
<feature type="region of interest" description="Disordered" evidence="1">
    <location>
        <begin position="148"/>
        <end position="318"/>
    </location>
</feature>
<evidence type="ECO:0008006" key="4">
    <source>
        <dbReference type="Google" id="ProtNLM"/>
    </source>
</evidence>
<reference evidence="2 3" key="1">
    <citation type="submission" date="2016-08" db="EMBL/GenBank/DDBJ databases">
        <title>Genomes of anaerobic fungi encode conserved fungal cellulosomes for biomass hydrolysis.</title>
        <authorList>
            <consortium name="DOE Joint Genome Institute"/>
            <person name="Haitjema C.H."/>
            <person name="Gilmore S.P."/>
            <person name="Henske J.K."/>
            <person name="Solomon K.V."/>
            <person name="De Groot R."/>
            <person name="Kuo A."/>
            <person name="Mondo S.J."/>
            <person name="Salamov A.A."/>
            <person name="Labutti K."/>
            <person name="Zhao Z."/>
            <person name="Chiniquy J."/>
            <person name="Barry K."/>
            <person name="Brewer H.M."/>
            <person name="Purvine S.O."/>
            <person name="Wright A.T."/>
            <person name="Boxma B."/>
            <person name="Van Alen T."/>
            <person name="Hackstein J.H."/>
            <person name="Baker S.E."/>
            <person name="Grigoriev I.V."/>
            <person name="O'Malley M.A."/>
        </authorList>
    </citation>
    <scope>NUCLEOTIDE SEQUENCE [LARGE SCALE GENOMIC DNA]</scope>
    <source>
        <strain evidence="3">finn</strain>
    </source>
</reference>
<feature type="compositionally biased region" description="Basic residues" evidence="1">
    <location>
        <begin position="279"/>
        <end position="289"/>
    </location>
</feature>
<dbReference type="OrthoDB" id="10516565at2759"/>